<dbReference type="OrthoDB" id="3225559at2"/>
<feature type="region of interest" description="Disordered" evidence="1">
    <location>
        <begin position="98"/>
        <end position="124"/>
    </location>
</feature>
<feature type="region of interest" description="Disordered" evidence="1">
    <location>
        <begin position="175"/>
        <end position="222"/>
    </location>
</feature>
<organism evidence="3 4">
    <name type="scientific">Cryobacterium tagatosivorans</name>
    <dbReference type="NCBI Taxonomy" id="1259199"/>
    <lineage>
        <taxon>Bacteria</taxon>
        <taxon>Bacillati</taxon>
        <taxon>Actinomycetota</taxon>
        <taxon>Actinomycetes</taxon>
        <taxon>Micrococcales</taxon>
        <taxon>Microbacteriaceae</taxon>
        <taxon>Cryobacterium</taxon>
    </lineage>
</organism>
<proteinExistence type="predicted"/>
<evidence type="ECO:0000256" key="2">
    <source>
        <dbReference type="SAM" id="Phobius"/>
    </source>
</evidence>
<evidence type="ECO:0000313" key="3">
    <source>
        <dbReference type="EMBL" id="TFB47825.1"/>
    </source>
</evidence>
<feature type="compositionally biased region" description="Basic and acidic residues" evidence="1">
    <location>
        <begin position="111"/>
        <end position="124"/>
    </location>
</feature>
<protein>
    <submittedName>
        <fullName evidence="3">Uncharacterized protein</fullName>
    </submittedName>
</protein>
<name>A0A4R8UB86_9MICO</name>
<comment type="caution">
    <text evidence="3">The sequence shown here is derived from an EMBL/GenBank/DDBJ whole genome shotgun (WGS) entry which is preliminary data.</text>
</comment>
<keyword evidence="4" id="KW-1185">Reference proteome</keyword>
<sequence>MFSLIGVLFAGVGIFPVDEFFTAHNVAASGMTAVFVSMVIGPRGFVPAMSRVFLLLGYVFVAVIGVMAVPFVTGYYTLTAVELVVFLHPKCGNTAAAQQRCWGRRSGSNRPTDRGEPPGKRRRCHVCDGRTEAEKRMASAGAAEAGATIPLRAKAALMPPARLERPEAEPCDVLISDSPPVRDSPVEFAADGPVGVHGDTSPHPCSGRLARDRDCRYPPIGG</sequence>
<dbReference type="Proteomes" id="UP000297866">
    <property type="component" value="Unassembled WGS sequence"/>
</dbReference>
<gene>
    <name evidence="3" type="ORF">E3O23_14560</name>
</gene>
<evidence type="ECO:0000256" key="1">
    <source>
        <dbReference type="SAM" id="MobiDB-lite"/>
    </source>
</evidence>
<keyword evidence="2" id="KW-1133">Transmembrane helix</keyword>
<dbReference type="AlphaFoldDB" id="A0A4R8UB86"/>
<feature type="transmembrane region" description="Helical" evidence="2">
    <location>
        <begin position="26"/>
        <end position="46"/>
    </location>
</feature>
<accession>A0A4R8UB86</accession>
<feature type="transmembrane region" description="Helical" evidence="2">
    <location>
        <begin position="53"/>
        <end position="78"/>
    </location>
</feature>
<evidence type="ECO:0000313" key="4">
    <source>
        <dbReference type="Proteomes" id="UP000297866"/>
    </source>
</evidence>
<keyword evidence="2" id="KW-0472">Membrane</keyword>
<dbReference type="EMBL" id="SOEZ01000070">
    <property type="protein sequence ID" value="TFB47825.1"/>
    <property type="molecule type" value="Genomic_DNA"/>
</dbReference>
<keyword evidence="2" id="KW-0812">Transmembrane</keyword>
<reference evidence="3 4" key="1">
    <citation type="submission" date="2019-03" db="EMBL/GenBank/DDBJ databases">
        <title>Genomics of glacier-inhabiting Cryobacterium strains.</title>
        <authorList>
            <person name="Liu Q."/>
            <person name="Xin Y.-H."/>
        </authorList>
    </citation>
    <scope>NUCLEOTIDE SEQUENCE [LARGE SCALE GENOMIC DNA]</scope>
    <source>
        <strain evidence="3 4">Sr47</strain>
    </source>
</reference>
<dbReference type="RefSeq" id="WP_134492206.1">
    <property type="nucleotide sequence ID" value="NZ_SOEZ01000070.1"/>
</dbReference>